<evidence type="ECO:0000256" key="2">
    <source>
        <dbReference type="SAM" id="Phobius"/>
    </source>
</evidence>
<feature type="region of interest" description="Disordered" evidence="1">
    <location>
        <begin position="77"/>
        <end position="136"/>
    </location>
</feature>
<keyword evidence="4" id="KW-1185">Reference proteome</keyword>
<sequence length="319" mass="33664">MAEEDLTRQHIRPSGYGDPAAPPGTRHPPLPQAGHTRTGLRRLARARQRRRWVVEGIAVVACLVALVSYLTAGDPEPGGETAGGVPADAGRPSGFPGVEGRDLDAGLVSPGLRPRQRPPSPSPTPPTPPTPPTSATPVRAVLAASMAEAPGEVDLTAVGRRDWVHWGLRGAESTVRKRGGSGEIRDEGGTGRRGGWDDNQESFSWRDGSPVASASGSPHGVYRCGAGSGFTLAVAADGQARTVRLYGGVWMARGRLDARLSVGGPSRTLRIEDRHTSRSTEFTIRFQAPKGSRLVLTWTVEQAFSDDCGNVGVQAVALR</sequence>
<feature type="region of interest" description="Disordered" evidence="1">
    <location>
        <begin position="1"/>
        <end position="42"/>
    </location>
</feature>
<evidence type="ECO:0000256" key="1">
    <source>
        <dbReference type="SAM" id="MobiDB-lite"/>
    </source>
</evidence>
<reference evidence="3" key="1">
    <citation type="submission" date="2023-09" db="EMBL/GenBank/DDBJ databases">
        <title>30 novel species of actinomycetes from the DSMZ collection.</title>
        <authorList>
            <person name="Nouioui I."/>
        </authorList>
    </citation>
    <scope>NUCLEOTIDE SEQUENCE</scope>
    <source>
        <strain evidence="3">DSM 115977</strain>
    </source>
</reference>
<gene>
    <name evidence="3" type="ORF">RM555_15685</name>
</gene>
<feature type="compositionally biased region" description="Basic and acidic residues" evidence="1">
    <location>
        <begin position="183"/>
        <end position="196"/>
    </location>
</feature>
<dbReference type="Proteomes" id="UP001180973">
    <property type="component" value="Unassembled WGS sequence"/>
</dbReference>
<feature type="compositionally biased region" description="Pro residues" evidence="1">
    <location>
        <begin position="20"/>
        <end position="31"/>
    </location>
</feature>
<organism evidence="3 4">
    <name type="scientific">Micromonospora reichwaldensis</name>
    <dbReference type="NCBI Taxonomy" id="3075516"/>
    <lineage>
        <taxon>Bacteria</taxon>
        <taxon>Bacillati</taxon>
        <taxon>Actinomycetota</taxon>
        <taxon>Actinomycetes</taxon>
        <taxon>Micromonosporales</taxon>
        <taxon>Micromonosporaceae</taxon>
        <taxon>Micromonospora</taxon>
    </lineage>
</organism>
<comment type="caution">
    <text evidence="3">The sequence shown here is derived from an EMBL/GenBank/DDBJ whole genome shotgun (WGS) entry which is preliminary data.</text>
</comment>
<accession>A0ABU2WWX6</accession>
<name>A0ABU2WWX6_9ACTN</name>
<proteinExistence type="predicted"/>
<protein>
    <recommendedName>
        <fullName evidence="5">PE-PGRS family protein</fullName>
    </recommendedName>
</protein>
<dbReference type="EMBL" id="JAVRFL010000016">
    <property type="protein sequence ID" value="MDT0530433.1"/>
    <property type="molecule type" value="Genomic_DNA"/>
</dbReference>
<evidence type="ECO:0000313" key="3">
    <source>
        <dbReference type="EMBL" id="MDT0530433.1"/>
    </source>
</evidence>
<feature type="region of interest" description="Disordered" evidence="1">
    <location>
        <begin position="175"/>
        <end position="212"/>
    </location>
</feature>
<feature type="transmembrane region" description="Helical" evidence="2">
    <location>
        <begin position="52"/>
        <end position="72"/>
    </location>
</feature>
<evidence type="ECO:0008006" key="5">
    <source>
        <dbReference type="Google" id="ProtNLM"/>
    </source>
</evidence>
<feature type="compositionally biased region" description="Pro residues" evidence="1">
    <location>
        <begin position="117"/>
        <end position="134"/>
    </location>
</feature>
<keyword evidence="2" id="KW-0472">Membrane</keyword>
<keyword evidence="2" id="KW-0812">Transmembrane</keyword>
<dbReference type="RefSeq" id="WP_311412432.1">
    <property type="nucleotide sequence ID" value="NZ_JAVRFL010000016.1"/>
</dbReference>
<evidence type="ECO:0000313" key="4">
    <source>
        <dbReference type="Proteomes" id="UP001180973"/>
    </source>
</evidence>
<keyword evidence="2" id="KW-1133">Transmembrane helix</keyword>